<organism evidence="2 3">
    <name type="scientific">Eumeta variegata</name>
    <name type="common">Bagworm moth</name>
    <name type="synonym">Eumeta japonica</name>
    <dbReference type="NCBI Taxonomy" id="151549"/>
    <lineage>
        <taxon>Eukaryota</taxon>
        <taxon>Metazoa</taxon>
        <taxon>Ecdysozoa</taxon>
        <taxon>Arthropoda</taxon>
        <taxon>Hexapoda</taxon>
        <taxon>Insecta</taxon>
        <taxon>Pterygota</taxon>
        <taxon>Neoptera</taxon>
        <taxon>Endopterygota</taxon>
        <taxon>Lepidoptera</taxon>
        <taxon>Glossata</taxon>
        <taxon>Ditrysia</taxon>
        <taxon>Tineoidea</taxon>
        <taxon>Psychidae</taxon>
        <taxon>Oiketicinae</taxon>
        <taxon>Eumeta</taxon>
    </lineage>
</organism>
<dbReference type="EMBL" id="BGZK01000535">
    <property type="protein sequence ID" value="GBP49003.1"/>
    <property type="molecule type" value="Genomic_DNA"/>
</dbReference>
<dbReference type="AlphaFoldDB" id="A0A4C1WD78"/>
<evidence type="ECO:0000313" key="2">
    <source>
        <dbReference type="EMBL" id="GBP49003.1"/>
    </source>
</evidence>
<feature type="region of interest" description="Disordered" evidence="1">
    <location>
        <begin position="61"/>
        <end position="81"/>
    </location>
</feature>
<evidence type="ECO:0000313" key="3">
    <source>
        <dbReference type="Proteomes" id="UP000299102"/>
    </source>
</evidence>
<protein>
    <submittedName>
        <fullName evidence="2">Uncharacterized protein</fullName>
    </submittedName>
</protein>
<dbReference type="Proteomes" id="UP000299102">
    <property type="component" value="Unassembled WGS sequence"/>
</dbReference>
<comment type="caution">
    <text evidence="2">The sequence shown here is derived from an EMBL/GenBank/DDBJ whole genome shotgun (WGS) entry which is preliminary data.</text>
</comment>
<gene>
    <name evidence="2" type="ORF">EVAR_35625_1</name>
</gene>
<sequence>MQYARRMRIKWLCDVTVFSFPSKKFATVDKKVSLRKPIVHLAPTTEQGLAALAVRARGAAATTLGSRRGGPPFTVTPPKRA</sequence>
<name>A0A4C1WD78_EUMVA</name>
<proteinExistence type="predicted"/>
<keyword evidence="3" id="KW-1185">Reference proteome</keyword>
<accession>A0A4C1WD78</accession>
<feature type="compositionally biased region" description="Low complexity" evidence="1">
    <location>
        <begin position="61"/>
        <end position="70"/>
    </location>
</feature>
<reference evidence="2 3" key="1">
    <citation type="journal article" date="2019" name="Commun. Biol.">
        <title>The bagworm genome reveals a unique fibroin gene that provides high tensile strength.</title>
        <authorList>
            <person name="Kono N."/>
            <person name="Nakamura H."/>
            <person name="Ohtoshi R."/>
            <person name="Tomita M."/>
            <person name="Numata K."/>
            <person name="Arakawa K."/>
        </authorList>
    </citation>
    <scope>NUCLEOTIDE SEQUENCE [LARGE SCALE GENOMIC DNA]</scope>
</reference>
<evidence type="ECO:0000256" key="1">
    <source>
        <dbReference type="SAM" id="MobiDB-lite"/>
    </source>
</evidence>